<accession>A0ABV0BHU3</accession>
<protein>
    <submittedName>
        <fullName evidence="1">Uncharacterized protein</fullName>
    </submittedName>
</protein>
<dbReference type="Proteomes" id="UP001427805">
    <property type="component" value="Unassembled WGS sequence"/>
</dbReference>
<proteinExistence type="predicted"/>
<gene>
    <name evidence="1" type="ORF">TPR58_22380</name>
</gene>
<dbReference type="EMBL" id="JBDIZK010000021">
    <property type="protein sequence ID" value="MEN3749937.1"/>
    <property type="molecule type" value="Genomic_DNA"/>
</dbReference>
<organism evidence="1 2">
    <name type="scientific">Sphingomonas rustica</name>
    <dbReference type="NCBI Taxonomy" id="3103142"/>
    <lineage>
        <taxon>Bacteria</taxon>
        <taxon>Pseudomonadati</taxon>
        <taxon>Pseudomonadota</taxon>
        <taxon>Alphaproteobacteria</taxon>
        <taxon>Sphingomonadales</taxon>
        <taxon>Sphingomonadaceae</taxon>
        <taxon>Sphingomonas</taxon>
    </lineage>
</organism>
<evidence type="ECO:0000313" key="1">
    <source>
        <dbReference type="EMBL" id="MEN3749937.1"/>
    </source>
</evidence>
<comment type="caution">
    <text evidence="1">The sequence shown here is derived from an EMBL/GenBank/DDBJ whole genome shotgun (WGS) entry which is preliminary data.</text>
</comment>
<evidence type="ECO:0000313" key="2">
    <source>
        <dbReference type="Proteomes" id="UP001427805"/>
    </source>
</evidence>
<name>A0ABV0BHU3_9SPHN</name>
<reference evidence="1 2" key="1">
    <citation type="submission" date="2024-05" db="EMBL/GenBank/DDBJ databases">
        <title>Sphingomonas sp. HF-S3 16S ribosomal RNA gene Genome sequencing and assembly.</title>
        <authorList>
            <person name="Lee H."/>
        </authorList>
    </citation>
    <scope>NUCLEOTIDE SEQUENCE [LARGE SCALE GENOMIC DNA]</scope>
    <source>
        <strain evidence="1 2">HF-S3</strain>
    </source>
</reference>
<dbReference type="RefSeq" id="WP_346248986.1">
    <property type="nucleotide sequence ID" value="NZ_JBDIZK010000021.1"/>
</dbReference>
<keyword evidence="2" id="KW-1185">Reference proteome</keyword>
<sequence length="103" mass="11389">MFNRPPAHENPDRPVTVYLDPAVCDSTPLHFCRVFANLSDTVCAKDTPDGNPYTCTLLTPGQPDVIVTVDDESSHNPELAEADDYEPQYNILKRHGPPPLAWG</sequence>